<accession>A0A4U5LP82</accession>
<organism evidence="1 2">
    <name type="scientific">Steinernema carpocapsae</name>
    <name type="common">Entomopathogenic nematode</name>
    <dbReference type="NCBI Taxonomy" id="34508"/>
    <lineage>
        <taxon>Eukaryota</taxon>
        <taxon>Metazoa</taxon>
        <taxon>Ecdysozoa</taxon>
        <taxon>Nematoda</taxon>
        <taxon>Chromadorea</taxon>
        <taxon>Rhabditida</taxon>
        <taxon>Tylenchina</taxon>
        <taxon>Panagrolaimomorpha</taxon>
        <taxon>Strongyloidoidea</taxon>
        <taxon>Steinernematidae</taxon>
        <taxon>Steinernema</taxon>
    </lineage>
</organism>
<proteinExistence type="predicted"/>
<gene>
    <name evidence="1" type="ORF">L596_030387</name>
</gene>
<protein>
    <submittedName>
        <fullName evidence="1">Uncharacterized protein</fullName>
    </submittedName>
</protein>
<keyword evidence="2" id="KW-1185">Reference proteome</keyword>
<dbReference type="EMBL" id="AZBU02000014">
    <property type="protein sequence ID" value="TKR57722.1"/>
    <property type="molecule type" value="Genomic_DNA"/>
</dbReference>
<dbReference type="Proteomes" id="UP000298663">
    <property type="component" value="Unassembled WGS sequence"/>
</dbReference>
<evidence type="ECO:0000313" key="2">
    <source>
        <dbReference type="Proteomes" id="UP000298663"/>
    </source>
</evidence>
<reference evidence="1 2" key="1">
    <citation type="journal article" date="2015" name="Genome Biol.">
        <title>Comparative genomics of Steinernema reveals deeply conserved gene regulatory networks.</title>
        <authorList>
            <person name="Dillman A.R."/>
            <person name="Macchietto M."/>
            <person name="Porter C.F."/>
            <person name="Rogers A."/>
            <person name="Williams B."/>
            <person name="Antoshechkin I."/>
            <person name="Lee M.M."/>
            <person name="Goodwin Z."/>
            <person name="Lu X."/>
            <person name="Lewis E.E."/>
            <person name="Goodrich-Blair H."/>
            <person name="Stock S.P."/>
            <person name="Adams B.J."/>
            <person name="Sternberg P.W."/>
            <person name="Mortazavi A."/>
        </authorList>
    </citation>
    <scope>NUCLEOTIDE SEQUENCE [LARGE SCALE GENOMIC DNA]</scope>
    <source>
        <strain evidence="1 2">ALL</strain>
    </source>
</reference>
<sequence length="75" mass="9119">MSNDYKPLPPRWKQSWCLDVRGGKRLRRRLSDNQIRQTFIFGRLETVKARRNQTRFLGKKTDKQDFRMVISIYCL</sequence>
<evidence type="ECO:0000313" key="1">
    <source>
        <dbReference type="EMBL" id="TKR57722.1"/>
    </source>
</evidence>
<comment type="caution">
    <text evidence="1">The sequence shown here is derived from an EMBL/GenBank/DDBJ whole genome shotgun (WGS) entry which is preliminary data.</text>
</comment>
<reference evidence="1 2" key="2">
    <citation type="journal article" date="2019" name="G3 (Bethesda)">
        <title>Hybrid Assembly of the Genome of the Entomopathogenic Nematode Steinernema carpocapsae Identifies the X-Chromosome.</title>
        <authorList>
            <person name="Serra L."/>
            <person name="Macchietto M."/>
            <person name="Macias-Munoz A."/>
            <person name="McGill C.J."/>
            <person name="Rodriguez I.M."/>
            <person name="Rodriguez B."/>
            <person name="Murad R."/>
            <person name="Mortazavi A."/>
        </authorList>
    </citation>
    <scope>NUCLEOTIDE SEQUENCE [LARGE SCALE GENOMIC DNA]</scope>
    <source>
        <strain evidence="1 2">ALL</strain>
    </source>
</reference>
<name>A0A4U5LP82_STECR</name>
<dbReference type="AlphaFoldDB" id="A0A4U5LP82"/>